<dbReference type="Proteomes" id="UP000583266">
    <property type="component" value="Unassembled WGS sequence"/>
</dbReference>
<comment type="caution">
    <text evidence="1">The sequence shown here is derived from an EMBL/GenBank/DDBJ whole genome shotgun (WGS) entry which is preliminary data.</text>
</comment>
<evidence type="ECO:0000313" key="1">
    <source>
        <dbReference type="EMBL" id="NML40689.1"/>
    </source>
</evidence>
<proteinExistence type="predicted"/>
<keyword evidence="2" id="KW-1185">Reference proteome</keyword>
<evidence type="ECO:0000313" key="2">
    <source>
        <dbReference type="Proteomes" id="UP000583266"/>
    </source>
</evidence>
<name>A0A848GTL4_9BACT</name>
<protein>
    <submittedName>
        <fullName evidence="1">Uncharacterized protein</fullName>
    </submittedName>
</protein>
<dbReference type="EMBL" id="JABBGC010000003">
    <property type="protein sequence ID" value="NML40689.1"/>
    <property type="molecule type" value="Genomic_DNA"/>
</dbReference>
<organism evidence="1 2">
    <name type="scientific">Chitinophaga fulva</name>
    <dbReference type="NCBI Taxonomy" id="2728842"/>
    <lineage>
        <taxon>Bacteria</taxon>
        <taxon>Pseudomonadati</taxon>
        <taxon>Bacteroidota</taxon>
        <taxon>Chitinophagia</taxon>
        <taxon>Chitinophagales</taxon>
        <taxon>Chitinophagaceae</taxon>
        <taxon>Chitinophaga</taxon>
    </lineage>
</organism>
<dbReference type="RefSeq" id="WP_169227776.1">
    <property type="nucleotide sequence ID" value="NZ_JABBGC010000003.1"/>
</dbReference>
<dbReference type="AlphaFoldDB" id="A0A848GTL4"/>
<gene>
    <name evidence="1" type="ORF">HHL17_26060</name>
</gene>
<sequence length="312" mass="34884">MKQILSLVAFLFVLNACTNLDRPLDIPDIVRISKTREHQQIPGTRIFMVIPKGYTVSGTTISKADGADIMLMESRGRALDKNKDMVPVPKESRAAVTFFQKNFMLNGYQANIIYGKVRKEKEEKINLVTGDDSFIMVALCKIPENNTVDRDEIITALKTAIVDKSVELDYDALKNYSLDFSHSVFKMNKNAAGIFYYTVDGKGDAVNNFVTTMGQLPAMPRVEDMKNCARGLAKQIVAKMVVKTGEEKVISIRGKPAYEITMKAELGGISQNVYLLILGNDKSAVYYLGYINDDQPALWKECKQLAQTLQLK</sequence>
<reference evidence="1 2" key="1">
    <citation type="submission" date="2020-04" db="EMBL/GenBank/DDBJ databases">
        <title>Chitinophaga sp. G-6-1-13 sp. nov., isolated from soil.</title>
        <authorList>
            <person name="Dahal R.H."/>
            <person name="Chaudhary D.K."/>
        </authorList>
    </citation>
    <scope>NUCLEOTIDE SEQUENCE [LARGE SCALE GENOMIC DNA]</scope>
    <source>
        <strain evidence="1 2">G-6-1-13</strain>
    </source>
</reference>
<accession>A0A848GTL4</accession>